<keyword evidence="1" id="KW-0067">ATP-binding</keyword>
<dbReference type="Gene3D" id="3.40.50.300">
    <property type="entry name" value="P-loop containing nucleotide triphosphate hydrolases"/>
    <property type="match status" value="1"/>
</dbReference>
<proteinExistence type="predicted"/>
<protein>
    <submittedName>
        <fullName evidence="1">ATP-binding protein</fullName>
    </submittedName>
</protein>
<dbReference type="GO" id="GO:0005524">
    <property type="term" value="F:ATP binding"/>
    <property type="evidence" value="ECO:0007669"/>
    <property type="project" value="UniProtKB-KW"/>
</dbReference>
<dbReference type="SUPFAM" id="SSF52540">
    <property type="entry name" value="P-loop containing nucleoside triphosphate hydrolases"/>
    <property type="match status" value="1"/>
</dbReference>
<reference evidence="2" key="1">
    <citation type="journal article" date="2019" name="Int. J. Syst. Evol. Microbiol.">
        <title>The Global Catalogue of Microorganisms (GCM) 10K type strain sequencing project: providing services to taxonomists for standard genome sequencing and annotation.</title>
        <authorList>
            <consortium name="The Broad Institute Genomics Platform"/>
            <consortium name="The Broad Institute Genome Sequencing Center for Infectious Disease"/>
            <person name="Wu L."/>
            <person name="Ma J."/>
        </authorList>
    </citation>
    <scope>NUCLEOTIDE SEQUENCE [LARGE SCALE GENOMIC DNA]</scope>
    <source>
        <strain evidence="2">KCTC 33575</strain>
    </source>
</reference>
<dbReference type="EMBL" id="JBHUOQ010000001">
    <property type="protein sequence ID" value="MFD2829503.1"/>
    <property type="molecule type" value="Genomic_DNA"/>
</dbReference>
<evidence type="ECO:0000313" key="2">
    <source>
        <dbReference type="Proteomes" id="UP001597519"/>
    </source>
</evidence>
<organism evidence="1 2">
    <name type="scientific">Corticicoccus populi</name>
    <dbReference type="NCBI Taxonomy" id="1812821"/>
    <lineage>
        <taxon>Bacteria</taxon>
        <taxon>Bacillati</taxon>
        <taxon>Bacillota</taxon>
        <taxon>Bacilli</taxon>
        <taxon>Bacillales</taxon>
        <taxon>Staphylococcaceae</taxon>
        <taxon>Corticicoccus</taxon>
    </lineage>
</organism>
<gene>
    <name evidence="1" type="ORF">ACFSX4_03420</name>
</gene>
<dbReference type="Proteomes" id="UP001597519">
    <property type="component" value="Unassembled WGS sequence"/>
</dbReference>
<evidence type="ECO:0000313" key="1">
    <source>
        <dbReference type="EMBL" id="MFD2829503.1"/>
    </source>
</evidence>
<keyword evidence="2" id="KW-1185">Reference proteome</keyword>
<sequence>MKRLAVVTVGMTHSGKSSFAEKLESRLDNSFVLDQDNHAAFINTYYQKLQPKNGTNTLKHSITDLLTDYAIVNTDLHFITCSSNLVKKGRTYLLETFYNKELFTRILVYFDIPHDILKNRVKNSVRNTNIFRGDYTNFEQVLTRQINENYLTDAQPSAEEADYLFVVKNNDEVDSIIKEIIAIAEK</sequence>
<name>A0ABW5WT99_9STAP</name>
<keyword evidence="1" id="KW-0547">Nucleotide-binding</keyword>
<dbReference type="RefSeq" id="WP_377771558.1">
    <property type="nucleotide sequence ID" value="NZ_JBHUOQ010000001.1"/>
</dbReference>
<dbReference type="InterPro" id="IPR027417">
    <property type="entry name" value="P-loop_NTPase"/>
</dbReference>
<comment type="caution">
    <text evidence="1">The sequence shown here is derived from an EMBL/GenBank/DDBJ whole genome shotgun (WGS) entry which is preliminary data.</text>
</comment>
<accession>A0ABW5WT99</accession>